<evidence type="ECO:0000256" key="1">
    <source>
        <dbReference type="ARBA" id="ARBA00000971"/>
    </source>
</evidence>
<dbReference type="OrthoDB" id="25996at2"/>
<gene>
    <name evidence="10" type="ORF">RS82_00272</name>
</gene>
<evidence type="ECO:0000256" key="6">
    <source>
        <dbReference type="PROSITE-ProRule" id="PRU00277"/>
    </source>
</evidence>
<evidence type="ECO:0000256" key="3">
    <source>
        <dbReference type="ARBA" id="ARBA00013194"/>
    </source>
</evidence>
<keyword evidence="11" id="KW-1185">Reference proteome</keyword>
<reference evidence="10 11" key="1">
    <citation type="submission" date="2015-02" db="EMBL/GenBank/DDBJ databases">
        <title>Draft genome sequences of ten Microbacterium spp. with emphasis on heavy metal contaminated environments.</title>
        <authorList>
            <person name="Corretto E."/>
        </authorList>
    </citation>
    <scope>NUCLEOTIDE SEQUENCE [LARGE SCALE GENOMIC DNA]</scope>
    <source>
        <strain evidence="10 11">DSM 8608</strain>
    </source>
</reference>
<evidence type="ECO:0000256" key="5">
    <source>
        <dbReference type="ARBA" id="ARBA00023235"/>
    </source>
</evidence>
<dbReference type="RefSeq" id="WP_045296380.1">
    <property type="nucleotide sequence ID" value="NZ_JYJA01000018.1"/>
</dbReference>
<dbReference type="PROSITE" id="PS51257">
    <property type="entry name" value="PROKAR_LIPOPROTEIN"/>
    <property type="match status" value="1"/>
</dbReference>
<feature type="region of interest" description="Disordered" evidence="7">
    <location>
        <begin position="27"/>
        <end position="54"/>
    </location>
</feature>
<dbReference type="PROSITE" id="PS50059">
    <property type="entry name" value="FKBP_PPIASE"/>
    <property type="match status" value="1"/>
</dbReference>
<dbReference type="PATRIC" id="fig|69370.6.peg.286"/>
<dbReference type="SUPFAM" id="SSF54534">
    <property type="entry name" value="FKBP-like"/>
    <property type="match status" value="1"/>
</dbReference>
<dbReference type="AlphaFoldDB" id="A0A0M2HFD9"/>
<evidence type="ECO:0000256" key="8">
    <source>
        <dbReference type="SAM" id="SignalP"/>
    </source>
</evidence>
<feature type="chain" id="PRO_5005633820" description="peptidylprolyl isomerase" evidence="8">
    <location>
        <begin position="27"/>
        <end position="321"/>
    </location>
</feature>
<evidence type="ECO:0000259" key="9">
    <source>
        <dbReference type="PROSITE" id="PS50059"/>
    </source>
</evidence>
<proteinExistence type="inferred from homology"/>
<comment type="catalytic activity">
    <reaction evidence="1 6">
        <text>[protein]-peptidylproline (omega=180) = [protein]-peptidylproline (omega=0)</text>
        <dbReference type="Rhea" id="RHEA:16237"/>
        <dbReference type="Rhea" id="RHEA-COMP:10747"/>
        <dbReference type="Rhea" id="RHEA-COMP:10748"/>
        <dbReference type="ChEBI" id="CHEBI:83833"/>
        <dbReference type="ChEBI" id="CHEBI:83834"/>
        <dbReference type="EC" id="5.2.1.8"/>
    </reaction>
</comment>
<keyword evidence="5 6" id="KW-0413">Isomerase</keyword>
<evidence type="ECO:0000313" key="11">
    <source>
        <dbReference type="Proteomes" id="UP000034098"/>
    </source>
</evidence>
<dbReference type="InterPro" id="IPR046357">
    <property type="entry name" value="PPIase_dom_sf"/>
</dbReference>
<evidence type="ECO:0000256" key="2">
    <source>
        <dbReference type="ARBA" id="ARBA00006577"/>
    </source>
</evidence>
<feature type="signal peptide" evidence="8">
    <location>
        <begin position="1"/>
        <end position="26"/>
    </location>
</feature>
<dbReference type="EC" id="5.2.1.8" evidence="3 6"/>
<comment type="caution">
    <text evidence="10">The sequence shown here is derived from an EMBL/GenBank/DDBJ whole genome shotgun (WGS) entry which is preliminary data.</text>
</comment>
<feature type="domain" description="PPIase FKBP-type" evidence="9">
    <location>
        <begin position="230"/>
        <end position="315"/>
    </location>
</feature>
<sequence>MRIRPFAALSVVAAATLLLAGCTGSADPNATPTPTSTASSECGLDPQEGADSDAVTVSGTAPELTADVPTDLEFADLQRTVATAGDGDDLAVGQLVSGQYQIIDPATGEVQLDSATTSADDSGLVPLIVDASSIVGSAVLCTPLGSSTAFTIPGSMLGDGASNVVVVAQSVDELPTAATGEDQDPVAGMPEVELAENGEPTITVADDFAAPDTTQIAVLKKGDGATVESGDNVFVQYTGILPDGTVFDSSWQRGAPAQFQTTGVVQGFQKALEGQTVGSQVIAVIPASEGYGDTAQGSIPANSPLIFVVDILGVQRAAAQQ</sequence>
<dbReference type="PANTHER" id="PTHR43811">
    <property type="entry name" value="FKBP-TYPE PEPTIDYL-PROLYL CIS-TRANS ISOMERASE FKPA"/>
    <property type="match status" value="1"/>
</dbReference>
<feature type="compositionally biased region" description="Low complexity" evidence="7">
    <location>
        <begin position="27"/>
        <end position="40"/>
    </location>
</feature>
<dbReference type="Proteomes" id="UP000034098">
    <property type="component" value="Unassembled WGS sequence"/>
</dbReference>
<dbReference type="Pfam" id="PF00254">
    <property type="entry name" value="FKBP_C"/>
    <property type="match status" value="1"/>
</dbReference>
<protein>
    <recommendedName>
        <fullName evidence="3 6">peptidylprolyl isomerase</fullName>
        <ecNumber evidence="3 6">5.2.1.8</ecNumber>
    </recommendedName>
</protein>
<accession>A0A0M2HFD9</accession>
<organism evidence="10 11">
    <name type="scientific">Microbacterium trichothecenolyticum</name>
    <name type="common">Aureobacterium trichothecenolyticum</name>
    <dbReference type="NCBI Taxonomy" id="69370"/>
    <lineage>
        <taxon>Bacteria</taxon>
        <taxon>Bacillati</taxon>
        <taxon>Actinomycetota</taxon>
        <taxon>Actinomycetes</taxon>
        <taxon>Micrococcales</taxon>
        <taxon>Microbacteriaceae</taxon>
        <taxon>Microbacterium</taxon>
    </lineage>
</organism>
<comment type="similarity">
    <text evidence="2">Belongs to the FKBP-type PPIase family.</text>
</comment>
<name>A0A0M2HFD9_MICTR</name>
<dbReference type="InterPro" id="IPR001179">
    <property type="entry name" value="PPIase_FKBP_dom"/>
</dbReference>
<dbReference type="PANTHER" id="PTHR43811:SF23">
    <property type="entry name" value="FKBP-TYPE 22 KDA PEPTIDYL-PROLYL CIS-TRANS ISOMERASE"/>
    <property type="match status" value="1"/>
</dbReference>
<dbReference type="EMBL" id="JYJA01000018">
    <property type="protein sequence ID" value="KJL45379.1"/>
    <property type="molecule type" value="Genomic_DNA"/>
</dbReference>
<keyword evidence="8" id="KW-0732">Signal</keyword>
<dbReference type="GO" id="GO:0003755">
    <property type="term" value="F:peptidyl-prolyl cis-trans isomerase activity"/>
    <property type="evidence" value="ECO:0007669"/>
    <property type="project" value="UniProtKB-KW"/>
</dbReference>
<evidence type="ECO:0000313" key="10">
    <source>
        <dbReference type="EMBL" id="KJL45379.1"/>
    </source>
</evidence>
<keyword evidence="4 6" id="KW-0697">Rotamase</keyword>
<dbReference type="Gene3D" id="3.10.50.40">
    <property type="match status" value="1"/>
</dbReference>
<evidence type="ECO:0000256" key="4">
    <source>
        <dbReference type="ARBA" id="ARBA00023110"/>
    </source>
</evidence>
<evidence type="ECO:0000256" key="7">
    <source>
        <dbReference type="SAM" id="MobiDB-lite"/>
    </source>
</evidence>